<gene>
    <name evidence="1" type="ORF">Xentx_02561</name>
</gene>
<reference evidence="1 2" key="1">
    <citation type="submission" date="2016-09" db="EMBL/GenBank/DDBJ databases">
        <title>Xenorhabdus thuongxuanensis sp. nov. and Xenorhabdus eapokensis sp. nov., isolated from Steinernema species.</title>
        <authorList>
            <person name="Kaempfer P."/>
            <person name="Tobias N.J."/>
            <person name="Phan Ke L."/>
            <person name="Bode H.B."/>
            <person name="Glaeser S.P."/>
        </authorList>
    </citation>
    <scope>NUCLEOTIDE SEQUENCE [LARGE SCALE GENOMIC DNA]</scope>
    <source>
        <strain evidence="1 2">30TX1</strain>
    </source>
</reference>
<evidence type="ECO:0000313" key="1">
    <source>
        <dbReference type="EMBL" id="OKP05070.1"/>
    </source>
</evidence>
<comment type="caution">
    <text evidence="1">The sequence shown here is derived from an EMBL/GenBank/DDBJ whole genome shotgun (WGS) entry which is preliminary data.</text>
</comment>
<proteinExistence type="predicted"/>
<protein>
    <submittedName>
        <fullName evidence="1">Uncharacterized protein</fullName>
    </submittedName>
</protein>
<keyword evidence="2" id="KW-1185">Reference proteome</keyword>
<evidence type="ECO:0000313" key="2">
    <source>
        <dbReference type="Proteomes" id="UP000186277"/>
    </source>
</evidence>
<dbReference type="AlphaFoldDB" id="A0A1Q5TXY5"/>
<sequence length="75" mass="8187">MIKIKQLSLVTAIAKEISHQQPGITINQEQLNTLITAANNICAAFEQPETPERDLCDSGNDWPRGGCQTGCVAYK</sequence>
<dbReference type="Proteomes" id="UP000186277">
    <property type="component" value="Unassembled WGS sequence"/>
</dbReference>
<accession>A0A1Q5TXY5</accession>
<dbReference type="EMBL" id="MKGR01000019">
    <property type="protein sequence ID" value="OKP05070.1"/>
    <property type="molecule type" value="Genomic_DNA"/>
</dbReference>
<dbReference type="OrthoDB" id="6445590at2"/>
<dbReference type="RefSeq" id="WP_074020599.1">
    <property type="nucleotide sequence ID" value="NZ_CAWMWP010000042.1"/>
</dbReference>
<organism evidence="1 2">
    <name type="scientific">Xenorhabdus thuongxuanensis</name>
    <dbReference type="NCBI Taxonomy" id="1873484"/>
    <lineage>
        <taxon>Bacteria</taxon>
        <taxon>Pseudomonadati</taxon>
        <taxon>Pseudomonadota</taxon>
        <taxon>Gammaproteobacteria</taxon>
        <taxon>Enterobacterales</taxon>
        <taxon>Morganellaceae</taxon>
        <taxon>Xenorhabdus</taxon>
    </lineage>
</organism>
<name>A0A1Q5TXY5_9GAMM</name>